<sequence length="70" mass="8142">MKTSILKKSLLNYAIKGNLSSRFRKSNPNLNAFDEINAYNAQILKDKKSKEKELKELESKLKTQKDKELK</sequence>
<proteinExistence type="predicted"/>
<dbReference type="AlphaFoldDB" id="A0A4U8UEF9"/>
<evidence type="ECO:0000313" key="2">
    <source>
        <dbReference type="EMBL" id="TLE16179.1"/>
    </source>
</evidence>
<feature type="coiled-coil region" evidence="1">
    <location>
        <begin position="40"/>
        <end position="67"/>
    </location>
</feature>
<dbReference type="EMBL" id="JRPC02000009">
    <property type="protein sequence ID" value="TLE16179.1"/>
    <property type="molecule type" value="Genomic_DNA"/>
</dbReference>
<name>A0A4U8UEF9_9HELI</name>
<gene>
    <name evidence="2" type="ORF">LS72_004585</name>
</gene>
<accession>A0A4U8UEF9</accession>
<evidence type="ECO:0000256" key="1">
    <source>
        <dbReference type="SAM" id="Coils"/>
    </source>
</evidence>
<protein>
    <submittedName>
        <fullName evidence="2">Uncharacterized protein</fullName>
    </submittedName>
</protein>
<dbReference type="Proteomes" id="UP000029920">
    <property type="component" value="Unassembled WGS sequence"/>
</dbReference>
<keyword evidence="3" id="KW-1185">Reference proteome</keyword>
<feature type="non-terminal residue" evidence="2">
    <location>
        <position position="70"/>
    </location>
</feature>
<keyword evidence="1" id="KW-0175">Coiled coil</keyword>
<reference evidence="2 3" key="1">
    <citation type="journal article" date="2014" name="Genome Announc.">
        <title>Draft genome sequences of eight enterohepatic helicobacter species isolated from both laboratory and wild rodents.</title>
        <authorList>
            <person name="Sheh A."/>
            <person name="Shen Z."/>
            <person name="Fox J.G."/>
        </authorList>
    </citation>
    <scope>NUCLEOTIDE SEQUENCE [LARGE SCALE GENOMIC DNA]</scope>
    <source>
        <strain evidence="2 3">MIT-03-7007</strain>
    </source>
</reference>
<evidence type="ECO:0000313" key="3">
    <source>
        <dbReference type="Proteomes" id="UP000029920"/>
    </source>
</evidence>
<dbReference type="RefSeq" id="WP_138155103.1">
    <property type="nucleotide sequence ID" value="NZ_JRPC02000009.1"/>
</dbReference>
<comment type="caution">
    <text evidence="2">The sequence shown here is derived from an EMBL/GenBank/DDBJ whole genome shotgun (WGS) entry which is preliminary data.</text>
</comment>
<organism evidence="2 3">
    <name type="scientific">Helicobacter apodemus</name>
    <dbReference type="NCBI Taxonomy" id="135569"/>
    <lineage>
        <taxon>Bacteria</taxon>
        <taxon>Pseudomonadati</taxon>
        <taxon>Campylobacterota</taxon>
        <taxon>Epsilonproteobacteria</taxon>
        <taxon>Campylobacterales</taxon>
        <taxon>Helicobacteraceae</taxon>
        <taxon>Helicobacter</taxon>
    </lineage>
</organism>